<protein>
    <recommendedName>
        <fullName evidence="2">DUF11 domain-containing protein</fullName>
    </recommendedName>
</protein>
<keyword evidence="4" id="KW-1185">Reference proteome</keyword>
<dbReference type="EMBL" id="AP027732">
    <property type="protein sequence ID" value="BDZ49338.1"/>
    <property type="molecule type" value="Genomic_DNA"/>
</dbReference>
<evidence type="ECO:0000313" key="3">
    <source>
        <dbReference type="EMBL" id="BDZ49338.1"/>
    </source>
</evidence>
<dbReference type="InterPro" id="IPR047589">
    <property type="entry name" value="DUF11_rpt"/>
</dbReference>
<feature type="domain" description="DUF11" evidence="2">
    <location>
        <begin position="83"/>
        <end position="135"/>
    </location>
</feature>
<name>A0ABM8GLR1_9MICO</name>
<evidence type="ECO:0000259" key="2">
    <source>
        <dbReference type="Pfam" id="PF01345"/>
    </source>
</evidence>
<reference evidence="4" key="1">
    <citation type="journal article" date="2019" name="Int. J. Syst. Evol. Microbiol.">
        <title>The Global Catalogue of Microorganisms (GCM) 10K type strain sequencing project: providing services to taxonomists for standard genome sequencing and annotation.</title>
        <authorList>
            <consortium name="The Broad Institute Genomics Platform"/>
            <consortium name="The Broad Institute Genome Sequencing Center for Infectious Disease"/>
            <person name="Wu L."/>
            <person name="Ma J."/>
        </authorList>
    </citation>
    <scope>NUCLEOTIDE SEQUENCE [LARGE SCALE GENOMIC DNA]</scope>
    <source>
        <strain evidence="4">NBRC 108728</strain>
    </source>
</reference>
<feature type="region of interest" description="Disordered" evidence="1">
    <location>
        <begin position="135"/>
        <end position="183"/>
    </location>
</feature>
<dbReference type="InterPro" id="IPR001434">
    <property type="entry name" value="OmcB-like_DUF11"/>
</dbReference>
<evidence type="ECO:0000256" key="1">
    <source>
        <dbReference type="SAM" id="MobiDB-lite"/>
    </source>
</evidence>
<feature type="compositionally biased region" description="Basic residues" evidence="1">
    <location>
        <begin position="141"/>
        <end position="154"/>
    </location>
</feature>
<dbReference type="NCBIfam" id="TIGR01451">
    <property type="entry name" value="B_ant_repeat"/>
    <property type="match status" value="1"/>
</dbReference>
<proteinExistence type="predicted"/>
<gene>
    <name evidence="3" type="ORF">GCM10025867_15790</name>
</gene>
<dbReference type="Proteomes" id="UP001321486">
    <property type="component" value="Chromosome"/>
</dbReference>
<organism evidence="3 4">
    <name type="scientific">Frondihabitans sucicola</name>
    <dbReference type="NCBI Taxonomy" id="1268041"/>
    <lineage>
        <taxon>Bacteria</taxon>
        <taxon>Bacillati</taxon>
        <taxon>Actinomycetota</taxon>
        <taxon>Actinomycetes</taxon>
        <taxon>Micrococcales</taxon>
        <taxon>Microbacteriaceae</taxon>
        <taxon>Frondihabitans</taxon>
    </lineage>
</organism>
<feature type="compositionally biased region" description="Basic residues" evidence="1">
    <location>
        <begin position="166"/>
        <end position="183"/>
    </location>
</feature>
<accession>A0ABM8GLR1</accession>
<sequence>MSSNPDWTCAVDPIHADTVDCQLADGSGLVAGGTAPPLTLTTRVAPDLSNVSLTNEASLSSATAQVGPEAVASSTVTVGAVDDLSITKTHTGTPHIGSALPFRIGVVNHGPSDAAGVAVEDVLPVGLDYVSVEEATARGPVPRRRRPRQARRSRATSPAPWAPMPPRRRSRSTRPSRRRPTPA</sequence>
<dbReference type="RefSeq" id="WP_286346149.1">
    <property type="nucleotide sequence ID" value="NZ_AP027732.1"/>
</dbReference>
<dbReference type="Pfam" id="PF01345">
    <property type="entry name" value="DUF11"/>
    <property type="match status" value="1"/>
</dbReference>
<evidence type="ECO:0000313" key="4">
    <source>
        <dbReference type="Proteomes" id="UP001321486"/>
    </source>
</evidence>